<dbReference type="InterPro" id="IPR005053">
    <property type="entry name" value="MobA_MobL"/>
</dbReference>
<organism evidence="5 6">
    <name type="scientific">Caulobacter vibrioides</name>
    <name type="common">Caulobacter crescentus</name>
    <dbReference type="NCBI Taxonomy" id="155892"/>
    <lineage>
        <taxon>Bacteria</taxon>
        <taxon>Pseudomonadati</taxon>
        <taxon>Pseudomonadota</taxon>
        <taxon>Alphaproteobacteria</taxon>
        <taxon>Caulobacterales</taxon>
        <taxon>Caulobacteraceae</taxon>
        <taxon>Caulobacter</taxon>
    </lineage>
</organism>
<gene>
    <name evidence="5" type="ORF">B7Z12_12300</name>
</gene>
<accession>A0A258D317</accession>
<evidence type="ECO:0000259" key="4">
    <source>
        <dbReference type="Pfam" id="PF03389"/>
    </source>
</evidence>
<evidence type="ECO:0000256" key="2">
    <source>
        <dbReference type="ARBA" id="ARBA00022971"/>
    </source>
</evidence>
<proteinExistence type="inferred from homology"/>
<dbReference type="AlphaFoldDB" id="A0A258D317"/>
<protein>
    <recommendedName>
        <fullName evidence="4">MobA/MobL protein domain-containing protein</fullName>
    </recommendedName>
</protein>
<keyword evidence="2" id="KW-0184">Conjugation</keyword>
<evidence type="ECO:0000256" key="3">
    <source>
        <dbReference type="SAM" id="MobiDB-lite"/>
    </source>
</evidence>
<feature type="domain" description="MobA/MobL protein" evidence="4">
    <location>
        <begin position="20"/>
        <end position="68"/>
    </location>
</feature>
<dbReference type="Gene3D" id="3.30.930.30">
    <property type="match status" value="1"/>
</dbReference>
<dbReference type="EMBL" id="NCDQ01000195">
    <property type="protein sequence ID" value="OYX02320.1"/>
    <property type="molecule type" value="Genomic_DNA"/>
</dbReference>
<evidence type="ECO:0000313" key="5">
    <source>
        <dbReference type="EMBL" id="OYX02320.1"/>
    </source>
</evidence>
<evidence type="ECO:0000313" key="6">
    <source>
        <dbReference type="Proteomes" id="UP000215616"/>
    </source>
</evidence>
<evidence type="ECO:0000256" key="1">
    <source>
        <dbReference type="ARBA" id="ARBA00010873"/>
    </source>
</evidence>
<sequence>MLTTREVVPEGPGAPGAFGKKDREWNSTDLLTDWRERWAEHVTERLAELNIDARIDHRTLEAQGIDLEGLPVNSAPKVTLRKSWNFNVLCDHGGIAH</sequence>
<comment type="similarity">
    <text evidence="1">Belongs to the MobA/MobL family.</text>
</comment>
<reference evidence="5 6" key="1">
    <citation type="submission" date="2017-03" db="EMBL/GenBank/DDBJ databases">
        <title>Lifting the veil on microbial sulfur biogeochemistry in mining wastewaters.</title>
        <authorList>
            <person name="Kantor R.S."/>
            <person name="Colenbrander Nelson T."/>
            <person name="Marshall S."/>
            <person name="Bennett D."/>
            <person name="Apte S."/>
            <person name="Camacho D."/>
            <person name="Thomas B.C."/>
            <person name="Warren L.A."/>
            <person name="Banfield J.F."/>
        </authorList>
    </citation>
    <scope>NUCLEOTIDE SEQUENCE [LARGE SCALE GENOMIC DNA]</scope>
    <source>
        <strain evidence="5">32-67-7</strain>
    </source>
</reference>
<name>A0A258D317_CAUVI</name>
<feature type="region of interest" description="Disordered" evidence="3">
    <location>
        <begin position="1"/>
        <end position="22"/>
    </location>
</feature>
<comment type="caution">
    <text evidence="5">The sequence shown here is derived from an EMBL/GenBank/DDBJ whole genome shotgun (WGS) entry which is preliminary data.</text>
</comment>
<dbReference type="Proteomes" id="UP000215616">
    <property type="component" value="Unassembled WGS sequence"/>
</dbReference>
<dbReference type="Pfam" id="PF03389">
    <property type="entry name" value="MobA_MobL"/>
    <property type="match status" value="1"/>
</dbReference>